<dbReference type="PANTHER" id="PTHR43479">
    <property type="entry name" value="ACREF/ENVCD OPERON REPRESSOR-RELATED"/>
    <property type="match status" value="1"/>
</dbReference>
<dbReference type="OrthoDB" id="9814200at2"/>
<dbReference type="PROSITE" id="PS50977">
    <property type="entry name" value="HTH_TETR_2"/>
    <property type="match status" value="1"/>
</dbReference>
<keyword evidence="6" id="KW-1185">Reference proteome</keyword>
<dbReference type="Gene3D" id="1.10.357.10">
    <property type="entry name" value="Tetracycline Repressor, domain 2"/>
    <property type="match status" value="1"/>
</dbReference>
<sequence>MKEKLIKISISLFGQNGFTETSIQDIVEALGVTKGTFYYYFKSKEELLMEIHLRYIEDLLKGQNEIVSKESTQEQKLFEMVYMLMQHIEGHGQSARVFFREMQHLNEAHLEDIFKKSDAFKDNMKKVIEDGIKKKEFRQDLHANIVTLAILGAVNWSYHWFNPLGELSDHAVSKIYIDLMLNGLKASK</sequence>
<evidence type="ECO:0000259" key="4">
    <source>
        <dbReference type="PROSITE" id="PS50977"/>
    </source>
</evidence>
<dbReference type="InterPro" id="IPR050624">
    <property type="entry name" value="HTH-type_Tx_Regulator"/>
</dbReference>
<evidence type="ECO:0000256" key="1">
    <source>
        <dbReference type="ARBA" id="ARBA00022491"/>
    </source>
</evidence>
<dbReference type="PROSITE" id="PS01081">
    <property type="entry name" value="HTH_TETR_1"/>
    <property type="match status" value="1"/>
</dbReference>
<protein>
    <submittedName>
        <fullName evidence="5">Transcriptional regulator</fullName>
    </submittedName>
</protein>
<feature type="DNA-binding region" description="H-T-H motif" evidence="3">
    <location>
        <begin position="22"/>
        <end position="41"/>
    </location>
</feature>
<dbReference type="STRING" id="1236970.JCM9140_3078"/>
<evidence type="ECO:0000256" key="2">
    <source>
        <dbReference type="ARBA" id="ARBA00023125"/>
    </source>
</evidence>
<dbReference type="InterPro" id="IPR001647">
    <property type="entry name" value="HTH_TetR"/>
</dbReference>
<dbReference type="InterPro" id="IPR041490">
    <property type="entry name" value="KstR2_TetR_C"/>
</dbReference>
<dbReference type="InterPro" id="IPR036271">
    <property type="entry name" value="Tet_transcr_reg_TetR-rel_C_sf"/>
</dbReference>
<evidence type="ECO:0000256" key="3">
    <source>
        <dbReference type="PROSITE-ProRule" id="PRU00335"/>
    </source>
</evidence>
<dbReference type="InterPro" id="IPR023772">
    <property type="entry name" value="DNA-bd_HTH_TetR-type_CS"/>
</dbReference>
<dbReference type="Pfam" id="PF00440">
    <property type="entry name" value="TetR_N"/>
    <property type="match status" value="1"/>
</dbReference>
<organism evidence="5 6">
    <name type="scientific">Halalkalibacter wakoensis JCM 9140</name>
    <dbReference type="NCBI Taxonomy" id="1236970"/>
    <lineage>
        <taxon>Bacteria</taxon>
        <taxon>Bacillati</taxon>
        <taxon>Bacillota</taxon>
        <taxon>Bacilli</taxon>
        <taxon>Bacillales</taxon>
        <taxon>Bacillaceae</taxon>
        <taxon>Halalkalibacter</taxon>
    </lineage>
</organism>
<dbReference type="PANTHER" id="PTHR43479:SF11">
    <property type="entry name" value="ACREF_ENVCD OPERON REPRESSOR-RELATED"/>
    <property type="match status" value="1"/>
</dbReference>
<dbReference type="InterPro" id="IPR009057">
    <property type="entry name" value="Homeodomain-like_sf"/>
</dbReference>
<accession>W4Q5K8</accession>
<gene>
    <name evidence="5" type="ORF">JCM9140_3078</name>
</gene>
<comment type="caution">
    <text evidence="5">The sequence shown here is derived from an EMBL/GenBank/DDBJ whole genome shotgun (WGS) entry which is preliminary data.</text>
</comment>
<dbReference type="Pfam" id="PF17932">
    <property type="entry name" value="TetR_C_24"/>
    <property type="match status" value="1"/>
</dbReference>
<evidence type="ECO:0000313" key="5">
    <source>
        <dbReference type="EMBL" id="GAE26968.1"/>
    </source>
</evidence>
<proteinExistence type="predicted"/>
<dbReference type="AlphaFoldDB" id="W4Q5K8"/>
<dbReference type="GO" id="GO:0003677">
    <property type="term" value="F:DNA binding"/>
    <property type="evidence" value="ECO:0007669"/>
    <property type="project" value="UniProtKB-UniRule"/>
</dbReference>
<dbReference type="Proteomes" id="UP000018890">
    <property type="component" value="Unassembled WGS sequence"/>
</dbReference>
<keyword evidence="2 3" id="KW-0238">DNA-binding</keyword>
<dbReference type="SUPFAM" id="SSF46689">
    <property type="entry name" value="Homeodomain-like"/>
    <property type="match status" value="1"/>
</dbReference>
<name>W4Q5K8_9BACI</name>
<reference evidence="5" key="1">
    <citation type="journal article" date="2014" name="Genome Announc.">
        <title>Draft Genome Sequences of Three Alkaliphilic Bacillus Strains, Bacillus wakoensis JCM 9140T, Bacillus akibai JCM 9157T, and Bacillus hemicellulosilyticus JCM 9152T.</title>
        <authorList>
            <person name="Yuki M."/>
            <person name="Oshima K."/>
            <person name="Suda W."/>
            <person name="Oshida Y."/>
            <person name="Kitamura K."/>
            <person name="Iida T."/>
            <person name="Hattori M."/>
            <person name="Ohkuma M."/>
        </authorList>
    </citation>
    <scope>NUCLEOTIDE SEQUENCE [LARGE SCALE GENOMIC DNA]</scope>
    <source>
        <strain evidence="5">JCM 9140</strain>
    </source>
</reference>
<dbReference type="PRINTS" id="PR00455">
    <property type="entry name" value="HTHTETR"/>
</dbReference>
<dbReference type="EMBL" id="BAUT01000036">
    <property type="protein sequence ID" value="GAE26968.1"/>
    <property type="molecule type" value="Genomic_DNA"/>
</dbReference>
<dbReference type="SUPFAM" id="SSF48498">
    <property type="entry name" value="Tetracyclin repressor-like, C-terminal domain"/>
    <property type="match status" value="1"/>
</dbReference>
<keyword evidence="1" id="KW-0678">Repressor</keyword>
<dbReference type="RefSeq" id="WP_034747431.1">
    <property type="nucleotide sequence ID" value="NZ_BAUT01000036.1"/>
</dbReference>
<evidence type="ECO:0000313" key="6">
    <source>
        <dbReference type="Proteomes" id="UP000018890"/>
    </source>
</evidence>
<feature type="domain" description="HTH tetR-type" evidence="4">
    <location>
        <begin position="1"/>
        <end position="59"/>
    </location>
</feature>
<dbReference type="Gene3D" id="1.10.10.60">
    <property type="entry name" value="Homeodomain-like"/>
    <property type="match status" value="1"/>
</dbReference>